<keyword evidence="9" id="KW-0067">ATP-binding</keyword>
<comment type="cofactor">
    <cofactor evidence="1">
        <name>Mg(2+)</name>
        <dbReference type="ChEBI" id="CHEBI:18420"/>
    </cofactor>
</comment>
<dbReference type="GO" id="GO:0004826">
    <property type="term" value="F:phenylalanine-tRNA ligase activity"/>
    <property type="evidence" value="ECO:0007669"/>
    <property type="project" value="UniProtKB-EC"/>
</dbReference>
<evidence type="ECO:0000256" key="5">
    <source>
        <dbReference type="ARBA" id="ARBA00022490"/>
    </source>
</evidence>
<dbReference type="eggNOG" id="arCOG00412">
    <property type="taxonomic scope" value="Archaea"/>
</dbReference>
<proteinExistence type="inferred from homology"/>
<dbReference type="PANTHER" id="PTHR10947:SF0">
    <property type="entry name" value="PHENYLALANINE--TRNA LIGASE BETA SUBUNIT"/>
    <property type="match status" value="1"/>
</dbReference>
<evidence type="ECO:0000256" key="12">
    <source>
        <dbReference type="ARBA" id="ARBA00023146"/>
    </source>
</evidence>
<evidence type="ECO:0000256" key="3">
    <source>
        <dbReference type="ARBA" id="ARBA00007438"/>
    </source>
</evidence>
<protein>
    <recommendedName>
        <fullName evidence="4">phenylalanine--tRNA ligase</fullName>
        <ecNumber evidence="4">6.1.1.20</ecNumber>
    </recommendedName>
</protein>
<evidence type="ECO:0000256" key="7">
    <source>
        <dbReference type="ARBA" id="ARBA00022723"/>
    </source>
</evidence>
<evidence type="ECO:0000256" key="1">
    <source>
        <dbReference type="ARBA" id="ARBA00001946"/>
    </source>
</evidence>
<dbReference type="Gene3D" id="3.30.930.10">
    <property type="entry name" value="Bira Bifunctional Protein, Domain 2"/>
    <property type="match status" value="1"/>
</dbReference>
<evidence type="ECO:0000256" key="8">
    <source>
        <dbReference type="ARBA" id="ARBA00022741"/>
    </source>
</evidence>
<sequence>MPVVTVKLWDLERLARGPLSEDLRPVLEALKLEVEELGTEELTYEAPHDRADLFSAEGLGRALGVFLGYREPPRYEAEDGRVKLDITRAPRYRPYAFGAVVKNLELDDEAIRQLFQLQEKLAISYGNKREIVSIGLYDLDKLNPRWEEGLVIEYKSLSEGRMVPLGYSEEMTFEEVLERTEKGKEYGHLVVKGQYPAFVSEGKIMSLAPILNAEDYKVDENTKNVFVDVTGTVPEVMLRVLDVMVTSLAERSPRPELQRVEVIGANMKTPRLKYRKVRLDKEAIKRVAGFELEDVEGLLRKMGLFVEGEWAVAPPYRIDVFSEVDLAEDALSAYGYNKVPAEALPPTHWGSRDYFKDYLARILTSMGLEEVFNFALIDGELVEELLGVEPVKVLNPRLKSYSALRPSLVPSLLLAVKQNQEALSRVEVFEVGPVVLKDKTAWRVGVAVAGDKVTLTDVGAVLKGLALTLGFRYALEEVKVRPFIEGRAAAVIVGDKVVGVMGEVHPEYLQKVGVELPTAVLELDVEALR</sequence>
<dbReference type="InterPro" id="IPR004531">
    <property type="entry name" value="Phe-tRNA-synth_IIc_bsu_arc_euk"/>
</dbReference>
<feature type="domain" description="B5" evidence="13">
    <location>
        <begin position="272"/>
        <end position="341"/>
    </location>
</feature>
<dbReference type="KEGG" id="iho:Igni_1226"/>
<dbReference type="GO" id="GO:0003723">
    <property type="term" value="F:RNA binding"/>
    <property type="evidence" value="ECO:0007669"/>
    <property type="project" value="InterPro"/>
</dbReference>
<dbReference type="GO" id="GO:0006432">
    <property type="term" value="P:phenylalanyl-tRNA aminoacylation"/>
    <property type="evidence" value="ECO:0007669"/>
    <property type="project" value="InterPro"/>
</dbReference>
<keyword evidence="8" id="KW-0547">Nucleotide-binding</keyword>
<dbReference type="EC" id="6.1.1.20" evidence="4"/>
<dbReference type="GO" id="GO:0009328">
    <property type="term" value="C:phenylalanine-tRNA ligase complex"/>
    <property type="evidence" value="ECO:0007669"/>
    <property type="project" value="TreeGrafter"/>
</dbReference>
<dbReference type="Proteomes" id="UP000000262">
    <property type="component" value="Chromosome"/>
</dbReference>
<evidence type="ECO:0000313" key="14">
    <source>
        <dbReference type="EMBL" id="ABU82402.1"/>
    </source>
</evidence>
<reference evidence="14 15" key="1">
    <citation type="journal article" date="2008" name="Genome Biol.">
        <title>A genomic analysis of the archaeal system Ignicoccus hospitalis-Nanoarchaeum equitans.</title>
        <authorList>
            <person name="Podar M."/>
            <person name="Anderson I."/>
            <person name="Makarova K.S."/>
            <person name="Elkins J.G."/>
            <person name="Ivanova N."/>
            <person name="Wall M.A."/>
            <person name="Lykidis A."/>
            <person name="Mavromatis K."/>
            <person name="Sun H."/>
            <person name="Hudson M.E."/>
            <person name="Chen W."/>
            <person name="Deciu C."/>
            <person name="Hutchison D."/>
            <person name="Eads J.R."/>
            <person name="Anderson A."/>
            <person name="Fernandes F."/>
            <person name="Szeto E."/>
            <person name="Lapidus A."/>
            <person name="Kyrpides N.C."/>
            <person name="Saier M.H.Jr."/>
            <person name="Richardson P.M."/>
            <person name="Rachel R."/>
            <person name="Huber H."/>
            <person name="Eisen J.A."/>
            <person name="Koonin E.V."/>
            <person name="Keller M."/>
            <person name="Stetter K.O."/>
        </authorList>
    </citation>
    <scope>NUCLEOTIDE SEQUENCE [LARGE SCALE GENOMIC DNA]</scope>
    <source>
        <strain evidence="15">KIN4/I / DSM 18386 / JCM 14125</strain>
    </source>
</reference>
<dbReference type="SUPFAM" id="SSF46955">
    <property type="entry name" value="Putative DNA-binding domain"/>
    <property type="match status" value="1"/>
</dbReference>
<keyword evidence="11" id="KW-0648">Protein biosynthesis</keyword>
<dbReference type="STRING" id="453591.Igni_1226"/>
<keyword evidence="5" id="KW-0963">Cytoplasm</keyword>
<dbReference type="OrthoDB" id="10073at2157"/>
<keyword evidence="6 14" id="KW-0436">Ligase</keyword>
<dbReference type="InterPro" id="IPR045864">
    <property type="entry name" value="aa-tRNA-synth_II/BPL/LPL"/>
</dbReference>
<comment type="subcellular location">
    <subcellularLocation>
        <location evidence="2">Cytoplasm</location>
    </subcellularLocation>
</comment>
<dbReference type="Gene3D" id="3.50.40.10">
    <property type="entry name" value="Phenylalanyl-trna Synthetase, Chain B, domain 3"/>
    <property type="match status" value="1"/>
</dbReference>
<comment type="similarity">
    <text evidence="3">Belongs to the phenylalanyl-tRNA synthetase beta subunit family. Type 2 subfamily.</text>
</comment>
<keyword evidence="15" id="KW-1185">Reference proteome</keyword>
<dbReference type="SUPFAM" id="SSF55681">
    <property type="entry name" value="Class II aaRS and biotin synthetases"/>
    <property type="match status" value="1"/>
</dbReference>
<gene>
    <name evidence="14" type="ordered locus">Igni_1226</name>
</gene>
<dbReference type="AlphaFoldDB" id="A8ABV0"/>
<evidence type="ECO:0000313" key="15">
    <source>
        <dbReference type="Proteomes" id="UP000000262"/>
    </source>
</evidence>
<organism evidence="14 15">
    <name type="scientific">Ignicoccus hospitalis (strain KIN4/I / DSM 18386 / JCM 14125)</name>
    <dbReference type="NCBI Taxonomy" id="453591"/>
    <lineage>
        <taxon>Archaea</taxon>
        <taxon>Thermoproteota</taxon>
        <taxon>Thermoprotei</taxon>
        <taxon>Desulfurococcales</taxon>
        <taxon>Desulfurococcaceae</taxon>
        <taxon>Ignicoccus</taxon>
    </lineage>
</organism>
<dbReference type="PhylomeDB" id="A8ABV0"/>
<dbReference type="InterPro" id="IPR005146">
    <property type="entry name" value="B3/B4_tRNA-bd"/>
</dbReference>
<dbReference type="EMBL" id="CP000816">
    <property type="protein sequence ID" value="ABU82402.1"/>
    <property type="molecule type" value="Genomic_DNA"/>
</dbReference>
<dbReference type="GO" id="GO:0000287">
    <property type="term" value="F:magnesium ion binding"/>
    <property type="evidence" value="ECO:0007669"/>
    <property type="project" value="InterPro"/>
</dbReference>
<keyword evidence="12 14" id="KW-0030">Aminoacyl-tRNA synthetase</keyword>
<evidence type="ECO:0000256" key="9">
    <source>
        <dbReference type="ARBA" id="ARBA00022840"/>
    </source>
</evidence>
<dbReference type="InterPro" id="IPR009061">
    <property type="entry name" value="DNA-bd_dom_put_sf"/>
</dbReference>
<keyword evidence="10" id="KW-0460">Magnesium</keyword>
<name>A8ABV0_IGNH4</name>
<dbReference type="NCBIfam" id="TIGR00471">
    <property type="entry name" value="pheT_arch"/>
    <property type="match status" value="1"/>
</dbReference>
<dbReference type="Gene3D" id="3.30.56.10">
    <property type="match status" value="2"/>
</dbReference>
<evidence type="ECO:0000256" key="10">
    <source>
        <dbReference type="ARBA" id="ARBA00022842"/>
    </source>
</evidence>
<evidence type="ECO:0000256" key="11">
    <source>
        <dbReference type="ARBA" id="ARBA00022917"/>
    </source>
</evidence>
<evidence type="ECO:0000259" key="13">
    <source>
        <dbReference type="PROSITE" id="PS51483"/>
    </source>
</evidence>
<dbReference type="Pfam" id="PF17759">
    <property type="entry name" value="tRNA_synthFbeta"/>
    <property type="match status" value="1"/>
</dbReference>
<dbReference type="RefSeq" id="WP_012123366.1">
    <property type="nucleotide sequence ID" value="NC_009776.1"/>
</dbReference>
<dbReference type="SMART" id="SM00873">
    <property type="entry name" value="B3_4"/>
    <property type="match status" value="1"/>
</dbReference>
<accession>A8ABV0</accession>
<dbReference type="GO" id="GO:0005524">
    <property type="term" value="F:ATP binding"/>
    <property type="evidence" value="ECO:0007669"/>
    <property type="project" value="UniProtKB-KW"/>
</dbReference>
<evidence type="ECO:0000256" key="6">
    <source>
        <dbReference type="ARBA" id="ARBA00022598"/>
    </source>
</evidence>
<keyword evidence="7" id="KW-0479">Metal-binding</keyword>
<dbReference type="SMART" id="SM00874">
    <property type="entry name" value="B5"/>
    <property type="match status" value="1"/>
</dbReference>
<dbReference type="InterPro" id="IPR041616">
    <property type="entry name" value="PheRS_beta_core"/>
</dbReference>
<dbReference type="Pfam" id="PF03484">
    <property type="entry name" value="B5"/>
    <property type="match status" value="1"/>
</dbReference>
<dbReference type="PANTHER" id="PTHR10947">
    <property type="entry name" value="PHENYLALANYL-TRNA SYNTHETASE BETA CHAIN AND LEUCINE-RICH REPEAT-CONTAINING PROTEIN 47"/>
    <property type="match status" value="1"/>
</dbReference>
<dbReference type="InterPro" id="IPR045060">
    <property type="entry name" value="Phe-tRNA-ligase_IIc_bsu"/>
</dbReference>
<dbReference type="InterPro" id="IPR005147">
    <property type="entry name" value="tRNA_synthase_B5-dom"/>
</dbReference>
<evidence type="ECO:0000256" key="2">
    <source>
        <dbReference type="ARBA" id="ARBA00004496"/>
    </source>
</evidence>
<dbReference type="InterPro" id="IPR020825">
    <property type="entry name" value="Phe-tRNA_synthase-like_B3/B4"/>
</dbReference>
<dbReference type="PROSITE" id="PS51483">
    <property type="entry name" value="B5"/>
    <property type="match status" value="1"/>
</dbReference>
<evidence type="ECO:0000256" key="4">
    <source>
        <dbReference type="ARBA" id="ARBA00012814"/>
    </source>
</evidence>
<dbReference type="GeneID" id="5563144"/>
<dbReference type="HOGENOM" id="CLU_020279_3_0_2"/>